<evidence type="ECO:0000256" key="5">
    <source>
        <dbReference type="SAM" id="Phobius"/>
    </source>
</evidence>
<dbReference type="AlphaFoldDB" id="A0A3D8Q4W3"/>
<evidence type="ECO:0000256" key="3">
    <source>
        <dbReference type="ARBA" id="ARBA00022989"/>
    </source>
</evidence>
<dbReference type="SUPFAM" id="SSF144083">
    <property type="entry name" value="Magnesium transport protein CorA, transmembrane region"/>
    <property type="match status" value="1"/>
</dbReference>
<organism evidence="6 7">
    <name type="scientific">Coleophoma crateriformis</name>
    <dbReference type="NCBI Taxonomy" id="565419"/>
    <lineage>
        <taxon>Eukaryota</taxon>
        <taxon>Fungi</taxon>
        <taxon>Dikarya</taxon>
        <taxon>Ascomycota</taxon>
        <taxon>Pezizomycotina</taxon>
        <taxon>Leotiomycetes</taxon>
        <taxon>Helotiales</taxon>
        <taxon>Dermateaceae</taxon>
        <taxon>Coleophoma</taxon>
    </lineage>
</organism>
<dbReference type="Pfam" id="PF01544">
    <property type="entry name" value="CorA"/>
    <property type="match status" value="1"/>
</dbReference>
<comment type="caution">
    <text evidence="6">The sequence shown here is derived from an EMBL/GenBank/DDBJ whole genome shotgun (WGS) entry which is preliminary data.</text>
</comment>
<evidence type="ECO:0000256" key="1">
    <source>
        <dbReference type="ARBA" id="ARBA00004141"/>
    </source>
</evidence>
<dbReference type="GO" id="GO:0016020">
    <property type="term" value="C:membrane"/>
    <property type="evidence" value="ECO:0007669"/>
    <property type="project" value="UniProtKB-SubCell"/>
</dbReference>
<evidence type="ECO:0000313" key="6">
    <source>
        <dbReference type="EMBL" id="RDW56866.1"/>
    </source>
</evidence>
<dbReference type="GO" id="GO:0046873">
    <property type="term" value="F:metal ion transmembrane transporter activity"/>
    <property type="evidence" value="ECO:0007669"/>
    <property type="project" value="InterPro"/>
</dbReference>
<dbReference type="InterPro" id="IPR045863">
    <property type="entry name" value="CorA_TM1_TM2"/>
</dbReference>
<accession>A0A3D8Q4W3</accession>
<keyword evidence="4 5" id="KW-0472">Membrane</keyword>
<keyword evidence="7" id="KW-1185">Reference proteome</keyword>
<name>A0A3D8Q4W3_9HELO</name>
<reference evidence="6 7" key="1">
    <citation type="journal article" date="2018" name="IMA Fungus">
        <title>IMA Genome-F 9: Draft genome sequence of Annulohypoxylon stygium, Aspergillus mulundensis, Berkeleyomyces basicola (syn. Thielaviopsis basicola), Ceratocystis smalleyi, two Cercospora beticola strains, Coleophoma cylindrospora, Fusarium fracticaudum, Phialophora cf. hyalina, and Morchella septimelata.</title>
        <authorList>
            <person name="Wingfield B.D."/>
            <person name="Bills G.F."/>
            <person name="Dong Y."/>
            <person name="Huang W."/>
            <person name="Nel W.J."/>
            <person name="Swalarsk-Parry B.S."/>
            <person name="Vaghefi N."/>
            <person name="Wilken P.M."/>
            <person name="An Z."/>
            <person name="de Beer Z.W."/>
            <person name="De Vos L."/>
            <person name="Chen L."/>
            <person name="Duong T.A."/>
            <person name="Gao Y."/>
            <person name="Hammerbacher A."/>
            <person name="Kikkert J.R."/>
            <person name="Li Y."/>
            <person name="Li H."/>
            <person name="Li K."/>
            <person name="Li Q."/>
            <person name="Liu X."/>
            <person name="Ma X."/>
            <person name="Naidoo K."/>
            <person name="Pethybridge S.J."/>
            <person name="Sun J."/>
            <person name="Steenkamp E.T."/>
            <person name="van der Nest M.A."/>
            <person name="van Wyk S."/>
            <person name="Wingfield M.J."/>
            <person name="Xiong C."/>
            <person name="Yue Q."/>
            <person name="Zhang X."/>
        </authorList>
    </citation>
    <scope>NUCLEOTIDE SEQUENCE [LARGE SCALE GENOMIC DNA]</scope>
    <source>
        <strain evidence="6 7">BP5796</strain>
    </source>
</reference>
<gene>
    <name evidence="6" type="ORF">BP5796_12933</name>
</gene>
<dbReference type="InterPro" id="IPR002523">
    <property type="entry name" value="MgTranspt_CorA/ZnTranspt_ZntB"/>
</dbReference>
<dbReference type="EMBL" id="PDLN01000024">
    <property type="protein sequence ID" value="RDW56866.1"/>
    <property type="molecule type" value="Genomic_DNA"/>
</dbReference>
<feature type="transmembrane region" description="Helical" evidence="5">
    <location>
        <begin position="672"/>
        <end position="690"/>
    </location>
</feature>
<feature type="transmembrane region" description="Helical" evidence="5">
    <location>
        <begin position="552"/>
        <end position="571"/>
    </location>
</feature>
<comment type="subcellular location">
    <subcellularLocation>
        <location evidence="1">Membrane</location>
        <topology evidence="1">Multi-pass membrane protein</topology>
    </subcellularLocation>
</comment>
<evidence type="ECO:0000256" key="4">
    <source>
        <dbReference type="ARBA" id="ARBA00023136"/>
    </source>
</evidence>
<keyword evidence="3 5" id="KW-1133">Transmembrane helix</keyword>
<keyword evidence="2 5" id="KW-0812">Transmembrane</keyword>
<feature type="transmembrane region" description="Helical" evidence="5">
    <location>
        <begin position="591"/>
        <end position="612"/>
    </location>
</feature>
<evidence type="ECO:0000256" key="2">
    <source>
        <dbReference type="ARBA" id="ARBA00022692"/>
    </source>
</evidence>
<sequence>MERQDEIPLRSLAFDGTSIEAQSLAPSYDGLLRHWREVNVPIFEQSLKDQIEDPDDRKSFAQAYRRFENKPIHEILENMIWYYRASSSDTGQSLSALFPDSLIENLDTRKHDRISRGSLFDHNNSTDDRVRKEKKKPAFGAFLQELSEVIGSSPDGCLELCVFTAHESLPHDAFSFSQKLRWLITGDLNRLYEMPKLAVLYVLKMHWRIEDDIMRDILNSQAIEQPIKQTVILPSKIQPRDSEDIFHGNDFLRPCMTLKWYSTCEEYKGDLDSYVWQTYTQPPYSEYLRLYVSKGKHGRYQRIIINFKTQTLSHHFAELFFCHRDETSISMLSDDKHAAFKLAEIITCLFQLVAETSETFILGLKDQIEKLTYDGRKRPSGSKIQFLLRLEDCRLDALRCLGDCALLIADTRKSLLGYSILDGDLQSKIQADLDVCEINFLALISTLESTKDSIEKTRRMLSQQLNLLQIRRQSVFAILAAIYLPLQFTSGFFGMNMTNTSLGTASSNSNTNFTNSAASNTSLDLTNVISGQFDDLINAISLTGPQTWDFRVYWTIVVPFTFGSIVLPFLAGPITRYFSKTMARYRPYWRVMGIFLIHVHIIGVFGILWNFIDGYRSGKGEGLYPPFSEDGYFNWEYNWIDVYEYQAPNSTGPVNQTKGDHFELDYYGYFNWYYSGIDPTFTAYIFYLILSQKESYGLDPV</sequence>
<evidence type="ECO:0000313" key="7">
    <source>
        <dbReference type="Proteomes" id="UP000256328"/>
    </source>
</evidence>
<dbReference type="Proteomes" id="UP000256328">
    <property type="component" value="Unassembled WGS sequence"/>
</dbReference>
<dbReference type="OrthoDB" id="3231000at2759"/>
<proteinExistence type="predicted"/>
<protein>
    <submittedName>
        <fullName evidence="6">Uncharacterized protein</fullName>
    </submittedName>
</protein>